<evidence type="ECO:0000256" key="2">
    <source>
        <dbReference type="ARBA" id="ARBA00023015"/>
    </source>
</evidence>
<keyword evidence="4" id="KW-0804">Transcription</keyword>
<evidence type="ECO:0000313" key="6">
    <source>
        <dbReference type="EMBL" id="KAF2297294.1"/>
    </source>
</evidence>
<keyword evidence="5" id="KW-0539">Nucleus</keyword>
<keyword evidence="7" id="KW-1185">Reference proteome</keyword>
<dbReference type="Gene3D" id="2.40.330.10">
    <property type="entry name" value="DNA-binding pseudobarrel domain"/>
    <property type="match status" value="1"/>
</dbReference>
<evidence type="ECO:0000256" key="5">
    <source>
        <dbReference type="ARBA" id="ARBA00023242"/>
    </source>
</evidence>
<evidence type="ECO:0000313" key="7">
    <source>
        <dbReference type="Proteomes" id="UP000467840"/>
    </source>
</evidence>
<evidence type="ECO:0008006" key="8">
    <source>
        <dbReference type="Google" id="ProtNLM"/>
    </source>
</evidence>
<proteinExistence type="predicted"/>
<dbReference type="AlphaFoldDB" id="A0A6A6L8K0"/>
<dbReference type="GO" id="GO:0003677">
    <property type="term" value="F:DNA binding"/>
    <property type="evidence" value="ECO:0007669"/>
    <property type="project" value="UniProtKB-KW"/>
</dbReference>
<protein>
    <recommendedName>
        <fullName evidence="8">TF-B3 domain-containing protein</fullName>
    </recommendedName>
</protein>
<comment type="caution">
    <text evidence="6">The sequence shown here is derived from an EMBL/GenBank/DDBJ whole genome shotgun (WGS) entry which is preliminary data.</text>
</comment>
<reference evidence="6 7" key="1">
    <citation type="journal article" date="2020" name="Mol. Plant">
        <title>The Chromosome-Based Rubber Tree Genome Provides New Insights into Spurge Genome Evolution and Rubber Biosynthesis.</title>
        <authorList>
            <person name="Liu J."/>
            <person name="Shi C."/>
            <person name="Shi C.C."/>
            <person name="Li W."/>
            <person name="Zhang Q.J."/>
            <person name="Zhang Y."/>
            <person name="Li K."/>
            <person name="Lu H.F."/>
            <person name="Shi C."/>
            <person name="Zhu S.T."/>
            <person name="Xiao Z.Y."/>
            <person name="Nan H."/>
            <person name="Yue Y."/>
            <person name="Zhu X.G."/>
            <person name="Wu Y."/>
            <person name="Hong X.N."/>
            <person name="Fan G.Y."/>
            <person name="Tong Y."/>
            <person name="Zhang D."/>
            <person name="Mao C.L."/>
            <person name="Liu Y.L."/>
            <person name="Hao S.J."/>
            <person name="Liu W.Q."/>
            <person name="Lv M.Q."/>
            <person name="Zhang H.B."/>
            <person name="Liu Y."/>
            <person name="Hu-Tang G.R."/>
            <person name="Wang J.P."/>
            <person name="Wang J.H."/>
            <person name="Sun Y.H."/>
            <person name="Ni S.B."/>
            <person name="Chen W.B."/>
            <person name="Zhang X.C."/>
            <person name="Jiao Y.N."/>
            <person name="Eichler E.E."/>
            <person name="Li G.H."/>
            <person name="Liu X."/>
            <person name="Gao L.Z."/>
        </authorList>
    </citation>
    <scope>NUCLEOTIDE SEQUENCE [LARGE SCALE GENOMIC DNA]</scope>
    <source>
        <strain evidence="7">cv. GT1</strain>
        <tissue evidence="6">Leaf</tissue>
    </source>
</reference>
<evidence type="ECO:0000256" key="3">
    <source>
        <dbReference type="ARBA" id="ARBA00023125"/>
    </source>
</evidence>
<gene>
    <name evidence="6" type="ORF">GH714_020870</name>
</gene>
<accession>A0A6A6L8K0</accession>
<evidence type="ECO:0000256" key="1">
    <source>
        <dbReference type="ARBA" id="ARBA00004123"/>
    </source>
</evidence>
<keyword evidence="2" id="KW-0805">Transcription regulation</keyword>
<evidence type="ECO:0000256" key="4">
    <source>
        <dbReference type="ARBA" id="ARBA00023163"/>
    </source>
</evidence>
<sequence>MAIKYGFYFIVEGNTKRIKVPNHVIEMLNVFKFDMVTLSVKGLEENLNNDSDSESLTIQPNFVSVMKTYDWKYKVNILIQFAKEFLGLGDMLVDIHGTVGKKWIVHYVTRFSKDGVFKKAKFEKGWNVFVHENQLAEDYEVDFMLDVAANDDRVIFNTVITRSG</sequence>
<keyword evidence="3" id="KW-0238">DNA-binding</keyword>
<dbReference type="GO" id="GO:0005634">
    <property type="term" value="C:nucleus"/>
    <property type="evidence" value="ECO:0007669"/>
    <property type="project" value="UniProtKB-SubCell"/>
</dbReference>
<organism evidence="6 7">
    <name type="scientific">Hevea brasiliensis</name>
    <name type="common">Para rubber tree</name>
    <name type="synonym">Siphonia brasiliensis</name>
    <dbReference type="NCBI Taxonomy" id="3981"/>
    <lineage>
        <taxon>Eukaryota</taxon>
        <taxon>Viridiplantae</taxon>
        <taxon>Streptophyta</taxon>
        <taxon>Embryophyta</taxon>
        <taxon>Tracheophyta</taxon>
        <taxon>Spermatophyta</taxon>
        <taxon>Magnoliopsida</taxon>
        <taxon>eudicotyledons</taxon>
        <taxon>Gunneridae</taxon>
        <taxon>Pentapetalae</taxon>
        <taxon>rosids</taxon>
        <taxon>fabids</taxon>
        <taxon>Malpighiales</taxon>
        <taxon>Euphorbiaceae</taxon>
        <taxon>Crotonoideae</taxon>
        <taxon>Micrandreae</taxon>
        <taxon>Hevea</taxon>
    </lineage>
</organism>
<comment type="subcellular location">
    <subcellularLocation>
        <location evidence="1">Nucleus</location>
    </subcellularLocation>
</comment>
<dbReference type="EMBL" id="JAAGAX010000012">
    <property type="protein sequence ID" value="KAF2297294.1"/>
    <property type="molecule type" value="Genomic_DNA"/>
</dbReference>
<name>A0A6A6L8K0_HEVBR</name>
<dbReference type="SUPFAM" id="SSF101936">
    <property type="entry name" value="DNA-binding pseudobarrel domain"/>
    <property type="match status" value="1"/>
</dbReference>
<dbReference type="InterPro" id="IPR015300">
    <property type="entry name" value="DNA-bd_pseudobarrel_sf"/>
</dbReference>
<dbReference type="Proteomes" id="UP000467840">
    <property type="component" value="Chromosome 18"/>
</dbReference>